<dbReference type="PANTHER" id="PTHR12629">
    <property type="entry name" value="DIPHOSPHOINOSITOL POLYPHOSPHATE PHOSPHOHYDROLASE"/>
    <property type="match status" value="1"/>
</dbReference>
<dbReference type="GO" id="GO:0005634">
    <property type="term" value="C:nucleus"/>
    <property type="evidence" value="ECO:0007669"/>
    <property type="project" value="TreeGrafter"/>
</dbReference>
<protein>
    <submittedName>
        <fullName evidence="6">Polyphosphatase</fullName>
    </submittedName>
</protein>
<dbReference type="Proteomes" id="UP001360560">
    <property type="component" value="Unassembled WGS sequence"/>
</dbReference>
<keyword evidence="7" id="KW-1185">Reference proteome</keyword>
<evidence type="ECO:0000256" key="1">
    <source>
        <dbReference type="ARBA" id="ARBA00001946"/>
    </source>
</evidence>
<reference evidence="6 7" key="1">
    <citation type="journal article" date="2023" name="Elife">
        <title>Identification of key yeast species and microbe-microbe interactions impacting larval growth of Drosophila in the wild.</title>
        <authorList>
            <person name="Mure A."/>
            <person name="Sugiura Y."/>
            <person name="Maeda R."/>
            <person name="Honda K."/>
            <person name="Sakurai N."/>
            <person name="Takahashi Y."/>
            <person name="Watada M."/>
            <person name="Katoh T."/>
            <person name="Gotoh A."/>
            <person name="Gotoh Y."/>
            <person name="Taniguchi I."/>
            <person name="Nakamura K."/>
            <person name="Hayashi T."/>
            <person name="Katayama T."/>
            <person name="Uemura T."/>
            <person name="Hattori Y."/>
        </authorList>
    </citation>
    <scope>NUCLEOTIDE SEQUENCE [LARGE SCALE GENOMIC DNA]</scope>
    <source>
        <strain evidence="6 7">SC-9</strain>
    </source>
</reference>
<dbReference type="GO" id="GO:1901909">
    <property type="term" value="P:diadenosine hexaphosphate catabolic process"/>
    <property type="evidence" value="ECO:0007669"/>
    <property type="project" value="TreeGrafter"/>
</dbReference>
<evidence type="ECO:0000259" key="5">
    <source>
        <dbReference type="PROSITE" id="PS51462"/>
    </source>
</evidence>
<dbReference type="GO" id="GO:0000298">
    <property type="term" value="F:endopolyphosphatase activity"/>
    <property type="evidence" value="ECO:0007669"/>
    <property type="project" value="TreeGrafter"/>
</dbReference>
<dbReference type="GO" id="GO:1901907">
    <property type="term" value="P:diadenosine pentaphosphate catabolic process"/>
    <property type="evidence" value="ECO:0007669"/>
    <property type="project" value="TreeGrafter"/>
</dbReference>
<dbReference type="CDD" id="cd04666">
    <property type="entry name" value="NUDIX_DIPP2_like_Nudt4"/>
    <property type="match status" value="1"/>
</dbReference>
<dbReference type="AlphaFoldDB" id="A0AAV5QVG5"/>
<keyword evidence="3" id="KW-0378">Hydrolase</keyword>
<organism evidence="6 7">
    <name type="scientific">Saccharomycopsis crataegensis</name>
    <dbReference type="NCBI Taxonomy" id="43959"/>
    <lineage>
        <taxon>Eukaryota</taxon>
        <taxon>Fungi</taxon>
        <taxon>Dikarya</taxon>
        <taxon>Ascomycota</taxon>
        <taxon>Saccharomycotina</taxon>
        <taxon>Saccharomycetes</taxon>
        <taxon>Saccharomycopsidaceae</taxon>
        <taxon>Saccharomycopsis</taxon>
    </lineage>
</organism>
<keyword evidence="2" id="KW-0479">Metal-binding</keyword>
<dbReference type="PANTHER" id="PTHR12629:SF0">
    <property type="entry name" value="DIPHOSPHOINOSITOL-POLYPHOSPHATE DIPHOSPHATASE"/>
    <property type="match status" value="1"/>
</dbReference>
<dbReference type="PROSITE" id="PS51462">
    <property type="entry name" value="NUDIX"/>
    <property type="match status" value="1"/>
</dbReference>
<dbReference type="EMBL" id="BTFZ01000020">
    <property type="protein sequence ID" value="GMM38504.1"/>
    <property type="molecule type" value="Genomic_DNA"/>
</dbReference>
<name>A0AAV5QVG5_9ASCO</name>
<evidence type="ECO:0000256" key="3">
    <source>
        <dbReference type="ARBA" id="ARBA00022801"/>
    </source>
</evidence>
<accession>A0AAV5QVG5</accession>
<dbReference type="InterPro" id="IPR000086">
    <property type="entry name" value="NUDIX_hydrolase_dom"/>
</dbReference>
<dbReference type="Pfam" id="PF00293">
    <property type="entry name" value="NUDIX"/>
    <property type="match status" value="1"/>
</dbReference>
<feature type="domain" description="Nudix hydrolase" evidence="5">
    <location>
        <begin position="23"/>
        <end position="185"/>
    </location>
</feature>
<evidence type="ECO:0000256" key="4">
    <source>
        <dbReference type="ARBA" id="ARBA00022842"/>
    </source>
</evidence>
<dbReference type="GO" id="GO:0008486">
    <property type="term" value="F:diphosphoinositol-polyphosphate diphosphatase activity"/>
    <property type="evidence" value="ECO:0007669"/>
    <property type="project" value="TreeGrafter"/>
</dbReference>
<evidence type="ECO:0000256" key="2">
    <source>
        <dbReference type="ARBA" id="ARBA00022723"/>
    </source>
</evidence>
<dbReference type="GO" id="GO:0005737">
    <property type="term" value="C:cytoplasm"/>
    <property type="evidence" value="ECO:0007669"/>
    <property type="project" value="TreeGrafter"/>
</dbReference>
<dbReference type="GO" id="GO:0034431">
    <property type="term" value="F:bis(5'-adenosyl)-hexaphosphatase activity"/>
    <property type="evidence" value="ECO:0007669"/>
    <property type="project" value="TreeGrafter"/>
</dbReference>
<dbReference type="GO" id="GO:0071543">
    <property type="term" value="P:diphosphoinositol polyphosphate metabolic process"/>
    <property type="evidence" value="ECO:0007669"/>
    <property type="project" value="TreeGrafter"/>
</dbReference>
<dbReference type="GO" id="GO:0034432">
    <property type="term" value="F:bis(5'-adenosyl)-pentaphosphatase activity"/>
    <property type="evidence" value="ECO:0007669"/>
    <property type="project" value="TreeGrafter"/>
</dbReference>
<gene>
    <name evidence="6" type="ORF">DASC09_058430</name>
</gene>
<dbReference type="InterPro" id="IPR047198">
    <property type="entry name" value="DDP-like_NUDIX"/>
</dbReference>
<evidence type="ECO:0000313" key="6">
    <source>
        <dbReference type="EMBL" id="GMM38504.1"/>
    </source>
</evidence>
<comment type="cofactor">
    <cofactor evidence="1">
        <name>Mg(2+)</name>
        <dbReference type="ChEBI" id="CHEBI:18420"/>
    </cofactor>
</comment>
<dbReference type="Gene3D" id="3.90.79.10">
    <property type="entry name" value="Nucleoside Triphosphate Pyrophosphohydrolase"/>
    <property type="match status" value="1"/>
</dbReference>
<dbReference type="SUPFAM" id="SSF55811">
    <property type="entry name" value="Nudix"/>
    <property type="match status" value="1"/>
</dbReference>
<evidence type="ECO:0000313" key="7">
    <source>
        <dbReference type="Proteomes" id="UP001360560"/>
    </source>
</evidence>
<proteinExistence type="predicted"/>
<dbReference type="GeneID" id="90076492"/>
<dbReference type="RefSeq" id="XP_064855499.1">
    <property type="nucleotide sequence ID" value="XM_064999427.1"/>
</dbReference>
<dbReference type="GO" id="GO:0046872">
    <property type="term" value="F:metal ion binding"/>
    <property type="evidence" value="ECO:0007669"/>
    <property type="project" value="UniProtKB-KW"/>
</dbReference>
<sequence length="192" mass="21756">MSGINKESQSRVGRENQAYASNGSRLVAGGVILSADHERVLMISSTDKRRWIIPKGGVELDEVEDYSKAAIRETWEEAGVDGRVAKYLGKINDHRMIKTSGCEGNSKSFPPLASSVEYADPNNFITKDGTKLVPRSEYHFYEMALVKIYTEWPEKHKRDRHWFDYATAKRELEKNDGSELLEALEKSSIVKD</sequence>
<dbReference type="InterPro" id="IPR015797">
    <property type="entry name" value="NUDIX_hydrolase-like_dom_sf"/>
</dbReference>
<keyword evidence="4" id="KW-0460">Magnesium</keyword>
<dbReference type="GO" id="GO:1901911">
    <property type="term" value="P:adenosine 5'-(hexahydrogen pentaphosphate) catabolic process"/>
    <property type="evidence" value="ECO:0007669"/>
    <property type="project" value="TreeGrafter"/>
</dbReference>
<comment type="caution">
    <text evidence="6">The sequence shown here is derived from an EMBL/GenBank/DDBJ whole genome shotgun (WGS) entry which is preliminary data.</text>
</comment>